<accession>B0JQB0</accession>
<keyword evidence="2" id="KW-1185">Reference proteome</keyword>
<dbReference type="Proteomes" id="UP000001510">
    <property type="component" value="Chromosome"/>
</dbReference>
<dbReference type="EMBL" id="AP009552">
    <property type="protein sequence ID" value="BAG00569.1"/>
    <property type="molecule type" value="Genomic_DNA"/>
</dbReference>
<protein>
    <submittedName>
        <fullName evidence="1">Uncharacterized protein</fullName>
    </submittedName>
</protein>
<evidence type="ECO:0000313" key="1">
    <source>
        <dbReference type="EMBL" id="BAG00569.1"/>
    </source>
</evidence>
<dbReference type="EnsemblBacteria" id="BAG00569">
    <property type="protein sequence ID" value="BAG00569"/>
    <property type="gene ID" value="MAE_07470"/>
</dbReference>
<reference evidence="1 2" key="1">
    <citation type="journal article" date="2007" name="DNA Res.">
        <title>Complete genomic structure of the bloom-forming toxic cyanobacterium Microcystis aeruginosa NIES-843.</title>
        <authorList>
            <person name="Kaneko T."/>
            <person name="Nakajima N."/>
            <person name="Okamoto S."/>
            <person name="Suzuki I."/>
            <person name="Tanabe Y."/>
            <person name="Tamaoki M."/>
            <person name="Nakamura Y."/>
            <person name="Kasai F."/>
            <person name="Watanabe A."/>
            <person name="Kawashima K."/>
            <person name="Kishida Y."/>
            <person name="Ono A."/>
            <person name="Shimizu Y."/>
            <person name="Takahashi C."/>
            <person name="Minami C."/>
            <person name="Fujishiro T."/>
            <person name="Kohara M."/>
            <person name="Katoh M."/>
            <person name="Nakazaki N."/>
            <person name="Nakayama S."/>
            <person name="Yamada M."/>
            <person name="Tabata S."/>
            <person name="Watanabe M.M."/>
        </authorList>
    </citation>
    <scope>NUCLEOTIDE SEQUENCE [LARGE SCALE GENOMIC DNA]</scope>
    <source>
        <strain evidence="2">NIES-843 / IAM M-247</strain>
    </source>
</reference>
<name>B0JQB0_MICAN</name>
<dbReference type="KEGG" id="mar:MAE_07470"/>
<organism evidence="1 2">
    <name type="scientific">Microcystis aeruginosa (strain NIES-843 / IAM M-2473)</name>
    <dbReference type="NCBI Taxonomy" id="449447"/>
    <lineage>
        <taxon>Bacteria</taxon>
        <taxon>Bacillati</taxon>
        <taxon>Cyanobacteriota</taxon>
        <taxon>Cyanophyceae</taxon>
        <taxon>Oscillatoriophycideae</taxon>
        <taxon>Chroococcales</taxon>
        <taxon>Microcystaceae</taxon>
        <taxon>Microcystis</taxon>
    </lineage>
</organism>
<dbReference type="PaxDb" id="449447-MAE_07470"/>
<dbReference type="STRING" id="449447.MAE_07470"/>
<dbReference type="AlphaFoldDB" id="B0JQB0"/>
<gene>
    <name evidence="1" type="ordered locus">MAE_07470</name>
</gene>
<dbReference type="HOGENOM" id="CLU_3119804_0_0_3"/>
<evidence type="ECO:0000313" key="2">
    <source>
        <dbReference type="Proteomes" id="UP000001510"/>
    </source>
</evidence>
<proteinExistence type="predicted"/>
<sequence>MTPAKEPTNGRAGAGEPLKVVLLIELTNTVLLSGCRVPSTVAVMVPALEV</sequence>